<name>A0A373FKW0_COMTE</name>
<dbReference type="InterPro" id="IPR025833">
    <property type="entry name" value="GDYXXLXY"/>
</dbReference>
<keyword evidence="2" id="KW-0812">Transmembrane</keyword>
<feature type="transmembrane region" description="Helical" evidence="2">
    <location>
        <begin position="332"/>
        <end position="358"/>
    </location>
</feature>
<feature type="transmembrane region" description="Helical" evidence="2">
    <location>
        <begin position="272"/>
        <end position="296"/>
    </location>
</feature>
<dbReference type="Proteomes" id="UP000261948">
    <property type="component" value="Unassembled WGS sequence"/>
</dbReference>
<reference evidence="4 5" key="1">
    <citation type="submission" date="2018-08" db="EMBL/GenBank/DDBJ databases">
        <title>Comamonas testosteroni strain SWCO2.</title>
        <authorList>
            <person name="Jiang N."/>
            <person name="Zhang X.Z."/>
        </authorList>
    </citation>
    <scope>NUCLEOTIDE SEQUENCE [LARGE SCALE GENOMIC DNA]</scope>
    <source>
        <strain evidence="4 5">SWCO2</strain>
    </source>
</reference>
<protein>
    <submittedName>
        <fullName evidence="4">DUF4401 domain-containing protein</fullName>
    </submittedName>
</protein>
<keyword evidence="5" id="KW-1185">Reference proteome</keyword>
<feature type="transmembrane region" description="Helical" evidence="2">
    <location>
        <begin position="58"/>
        <end position="81"/>
    </location>
</feature>
<keyword evidence="2" id="KW-1133">Transmembrane helix</keyword>
<evidence type="ECO:0000313" key="4">
    <source>
        <dbReference type="EMBL" id="RGE44776.1"/>
    </source>
</evidence>
<organism evidence="4 5">
    <name type="scientific">Comamonas testosteroni</name>
    <name type="common">Pseudomonas testosteroni</name>
    <dbReference type="NCBI Taxonomy" id="285"/>
    <lineage>
        <taxon>Bacteria</taxon>
        <taxon>Pseudomonadati</taxon>
        <taxon>Pseudomonadota</taxon>
        <taxon>Betaproteobacteria</taxon>
        <taxon>Burkholderiales</taxon>
        <taxon>Comamonadaceae</taxon>
        <taxon>Comamonas</taxon>
    </lineage>
</organism>
<dbReference type="Pfam" id="PF14351">
    <property type="entry name" value="DUF4401"/>
    <property type="match status" value="1"/>
</dbReference>
<feature type="compositionally biased region" description="Basic and acidic residues" evidence="1">
    <location>
        <begin position="626"/>
        <end position="640"/>
    </location>
</feature>
<feature type="transmembrane region" description="Helical" evidence="2">
    <location>
        <begin position="195"/>
        <end position="213"/>
    </location>
</feature>
<feature type="region of interest" description="Disordered" evidence="1">
    <location>
        <begin position="570"/>
        <end position="649"/>
    </location>
</feature>
<accession>A0A373FKW0</accession>
<gene>
    <name evidence="4" type="ORF">DZC30_11800</name>
</gene>
<dbReference type="AlphaFoldDB" id="A0A373FKW0"/>
<keyword evidence="2" id="KW-0472">Membrane</keyword>
<evidence type="ECO:0000313" key="5">
    <source>
        <dbReference type="Proteomes" id="UP000261948"/>
    </source>
</evidence>
<sequence length="649" mass="69761">MADAYSARHVGADTWTRACAGGRAMIRFSSQPAWWPAARQQQLVQGSAPDVDANEPSALVIAMAMLGVLVCMIPLGVFAFLGLGERALLGTTGLVLSLLVLAAGGALLRKTEQAFLSCTALVLWALGCALLLINLGSDQFESRDGALVLCALAAALQVLGAWLARPRWIQAIMGVFWAVAVYGLCMLLQSYVPWLLVLRLDCLVLALLWWCWLKAEPARLARPQHWYSQTRWAVFADAAMVGVLLSIGAGFYESAWLDIAGHRVWSQGWEDGFNWVFVATRWLSAATALAGVALLLRSWRSRGLPQPVLAMALLAGVLLAVCAWFSPSLGDVVLIAAAALFGARWRIALLCAVLGLVTLGKFYYALHWPLAIKGLGLAALGAVLLVGLLLLRKRSATAVAAVQETKPSKAPLGWVLLGALLVFGLVNWDVRGKEQVIAHGQRILVPLVPVDPRSLMQGDYMDLRFELPAQVENGLAEVLGPSATVRAMVDAQGRARVTALADERQPAKAGEISLPLKRLKGRWVLVTDAYFFPEGQGEHFAAGRYGNFRVLPDGRALLVGLADAQGQAIQPLPGGSIWESRPAQQRLREDAPPVDAVPEPTLDPVDPESAPQAERPASAATQEQPLKAEEAARRATEEAQKAAAALEKQ</sequence>
<dbReference type="OrthoDB" id="4868247at2"/>
<evidence type="ECO:0000256" key="2">
    <source>
        <dbReference type="SAM" id="Phobius"/>
    </source>
</evidence>
<feature type="transmembrane region" description="Helical" evidence="2">
    <location>
        <begin position="411"/>
        <end position="430"/>
    </location>
</feature>
<evidence type="ECO:0000259" key="3">
    <source>
        <dbReference type="Pfam" id="PF14351"/>
    </source>
</evidence>
<dbReference type="InterPro" id="IPR025513">
    <property type="entry name" value="DUF4401"/>
</dbReference>
<dbReference type="EMBL" id="QURR01000013">
    <property type="protein sequence ID" value="RGE44776.1"/>
    <property type="molecule type" value="Genomic_DNA"/>
</dbReference>
<feature type="transmembrane region" description="Helical" evidence="2">
    <location>
        <begin position="234"/>
        <end position="252"/>
    </location>
</feature>
<feature type="transmembrane region" description="Helical" evidence="2">
    <location>
        <begin position="370"/>
        <end position="391"/>
    </location>
</feature>
<proteinExistence type="predicted"/>
<feature type="domain" description="DUF4401" evidence="3">
    <location>
        <begin position="59"/>
        <end position="393"/>
    </location>
</feature>
<feature type="transmembrane region" description="Helical" evidence="2">
    <location>
        <begin position="308"/>
        <end position="326"/>
    </location>
</feature>
<evidence type="ECO:0000256" key="1">
    <source>
        <dbReference type="SAM" id="MobiDB-lite"/>
    </source>
</evidence>
<dbReference type="Pfam" id="PF14345">
    <property type="entry name" value="GDYXXLXY"/>
    <property type="match status" value="1"/>
</dbReference>
<feature type="transmembrane region" description="Helical" evidence="2">
    <location>
        <begin position="171"/>
        <end position="189"/>
    </location>
</feature>
<feature type="transmembrane region" description="Helical" evidence="2">
    <location>
        <begin position="145"/>
        <end position="164"/>
    </location>
</feature>
<comment type="caution">
    <text evidence="4">The sequence shown here is derived from an EMBL/GenBank/DDBJ whole genome shotgun (WGS) entry which is preliminary data.</text>
</comment>
<feature type="transmembrane region" description="Helical" evidence="2">
    <location>
        <begin position="87"/>
        <end position="108"/>
    </location>
</feature>
<feature type="transmembrane region" description="Helical" evidence="2">
    <location>
        <begin position="115"/>
        <end position="133"/>
    </location>
</feature>